<name>A0A0F9P5E0_9ZZZZ</name>
<comment type="caution">
    <text evidence="1">The sequence shown here is derived from an EMBL/GenBank/DDBJ whole genome shotgun (WGS) entry which is preliminary data.</text>
</comment>
<proteinExistence type="predicted"/>
<dbReference type="EMBL" id="LAZR01003315">
    <property type="protein sequence ID" value="KKN19642.1"/>
    <property type="molecule type" value="Genomic_DNA"/>
</dbReference>
<dbReference type="AlphaFoldDB" id="A0A0F9P5E0"/>
<protein>
    <submittedName>
        <fullName evidence="1">Uncharacterized protein</fullName>
    </submittedName>
</protein>
<organism evidence="1">
    <name type="scientific">marine sediment metagenome</name>
    <dbReference type="NCBI Taxonomy" id="412755"/>
    <lineage>
        <taxon>unclassified sequences</taxon>
        <taxon>metagenomes</taxon>
        <taxon>ecological metagenomes</taxon>
    </lineage>
</organism>
<gene>
    <name evidence="1" type="ORF">LCGC14_0943610</name>
</gene>
<evidence type="ECO:0000313" key="1">
    <source>
        <dbReference type="EMBL" id="KKN19642.1"/>
    </source>
</evidence>
<reference evidence="1" key="1">
    <citation type="journal article" date="2015" name="Nature">
        <title>Complex archaea that bridge the gap between prokaryotes and eukaryotes.</title>
        <authorList>
            <person name="Spang A."/>
            <person name="Saw J.H."/>
            <person name="Jorgensen S.L."/>
            <person name="Zaremba-Niedzwiedzka K."/>
            <person name="Martijn J."/>
            <person name="Lind A.E."/>
            <person name="van Eijk R."/>
            <person name="Schleper C."/>
            <person name="Guy L."/>
            <person name="Ettema T.J."/>
        </authorList>
    </citation>
    <scope>NUCLEOTIDE SEQUENCE</scope>
</reference>
<sequence length="40" mass="4577">MISTIVAFIIFAFGVLLNDHDHKKKIDEGEENVETFKGNR</sequence>
<accession>A0A0F9P5E0</accession>